<protein>
    <submittedName>
        <fullName evidence="1">Uncharacterized protein</fullName>
    </submittedName>
</protein>
<proteinExistence type="predicted"/>
<evidence type="ECO:0000313" key="1">
    <source>
        <dbReference type="EMBL" id="CDW34760.1"/>
    </source>
</evidence>
<accession>A0A0K2U9L0</accession>
<feature type="non-terminal residue" evidence="1">
    <location>
        <position position="1"/>
    </location>
</feature>
<reference evidence="1" key="1">
    <citation type="submission" date="2014-05" db="EMBL/GenBank/DDBJ databases">
        <authorList>
            <person name="Chronopoulou M."/>
        </authorList>
    </citation>
    <scope>NUCLEOTIDE SEQUENCE</scope>
    <source>
        <tissue evidence="1">Whole organism</tissue>
    </source>
</reference>
<sequence length="52" mass="6004">IPYDDNHNGVNTYLSVIRGRNKDLLWISCCWILSTYGIQDVKFYSETASVFS</sequence>
<dbReference type="AlphaFoldDB" id="A0A0K2U9L0"/>
<dbReference type="EMBL" id="HACA01017399">
    <property type="protein sequence ID" value="CDW34760.1"/>
    <property type="molecule type" value="Transcribed_RNA"/>
</dbReference>
<organism evidence="1">
    <name type="scientific">Lepeophtheirus salmonis</name>
    <name type="common">Salmon louse</name>
    <name type="synonym">Caligus salmonis</name>
    <dbReference type="NCBI Taxonomy" id="72036"/>
    <lineage>
        <taxon>Eukaryota</taxon>
        <taxon>Metazoa</taxon>
        <taxon>Ecdysozoa</taxon>
        <taxon>Arthropoda</taxon>
        <taxon>Crustacea</taxon>
        <taxon>Multicrustacea</taxon>
        <taxon>Hexanauplia</taxon>
        <taxon>Copepoda</taxon>
        <taxon>Siphonostomatoida</taxon>
        <taxon>Caligidae</taxon>
        <taxon>Lepeophtheirus</taxon>
    </lineage>
</organism>
<name>A0A0K2U9L0_LEPSM</name>